<name>W4QLG4_9BACI</name>
<evidence type="ECO:0000256" key="14">
    <source>
        <dbReference type="ARBA" id="ARBA00023326"/>
    </source>
</evidence>
<feature type="signal peptide" evidence="20">
    <location>
        <begin position="1"/>
        <end position="28"/>
    </location>
</feature>
<dbReference type="InterPro" id="IPR008979">
    <property type="entry name" value="Galactose-bd-like_sf"/>
</dbReference>
<dbReference type="GO" id="GO:0030246">
    <property type="term" value="F:carbohydrate binding"/>
    <property type="evidence" value="ECO:0007669"/>
    <property type="project" value="InterPro"/>
</dbReference>
<keyword evidence="13 16" id="KW-0326">Glycosidase</keyword>
<dbReference type="InterPro" id="IPR044846">
    <property type="entry name" value="GH10"/>
</dbReference>
<comment type="similarity">
    <text evidence="4 16">Belongs to the glycosyl hydrolase 10 (cellulase F) family.</text>
</comment>
<dbReference type="Pfam" id="PF00331">
    <property type="entry name" value="Glyco_hydro_10"/>
    <property type="match status" value="2"/>
</dbReference>
<evidence type="ECO:0000256" key="19">
    <source>
        <dbReference type="SAM" id="Phobius"/>
    </source>
</evidence>
<dbReference type="SUPFAM" id="SSF49344">
    <property type="entry name" value="CBD9-like"/>
    <property type="match status" value="2"/>
</dbReference>
<dbReference type="InterPro" id="IPR017853">
    <property type="entry name" value="GH"/>
</dbReference>
<comment type="caution">
    <text evidence="23">The sequence shown here is derived from an EMBL/GenBank/DDBJ whole genome shotgun (WGS) entry which is preliminary data.</text>
</comment>
<evidence type="ECO:0000256" key="6">
    <source>
        <dbReference type="ARBA" id="ARBA00022525"/>
    </source>
</evidence>
<evidence type="ECO:0000259" key="22">
    <source>
        <dbReference type="PROSITE" id="PS51760"/>
    </source>
</evidence>
<organism evidence="23 24">
    <name type="scientific">Halalkalibacter hemicellulosilyticusJCM 9152</name>
    <dbReference type="NCBI Taxonomy" id="1236971"/>
    <lineage>
        <taxon>Bacteria</taxon>
        <taxon>Bacillati</taxon>
        <taxon>Bacillota</taxon>
        <taxon>Bacilli</taxon>
        <taxon>Bacillales</taxon>
        <taxon>Bacillaceae</taxon>
        <taxon>Halalkalibacter</taxon>
    </lineage>
</organism>
<keyword evidence="6" id="KW-0964">Secreted</keyword>
<keyword evidence="19" id="KW-0472">Membrane</keyword>
<evidence type="ECO:0000256" key="20">
    <source>
        <dbReference type="SAM" id="SignalP"/>
    </source>
</evidence>
<dbReference type="OrthoDB" id="9809277at2"/>
<dbReference type="Gene3D" id="2.60.40.1190">
    <property type="match status" value="2"/>
</dbReference>
<dbReference type="InterPro" id="IPR001000">
    <property type="entry name" value="GH10_dom"/>
</dbReference>
<keyword evidence="12 16" id="KW-0119">Carbohydrate metabolism</keyword>
<feature type="coiled-coil region" evidence="17">
    <location>
        <begin position="1429"/>
        <end position="1516"/>
    </location>
</feature>
<dbReference type="InterPro" id="IPR031158">
    <property type="entry name" value="GH10_AS"/>
</dbReference>
<reference evidence="23" key="1">
    <citation type="journal article" date="2014" name="Genome Announc.">
        <title>Draft Genome Sequences of Three Alkaliphilic Bacillus Strains, Bacillus wakoensis JCM 9140T, Bacillus akibai JCM 9157T, and Bacillus hemicellulosilyticus JCM 9152T.</title>
        <authorList>
            <person name="Yuki M."/>
            <person name="Oshima K."/>
            <person name="Suda W."/>
            <person name="Oshida Y."/>
            <person name="Kitamura K."/>
            <person name="Iida T."/>
            <person name="Hattori M."/>
            <person name="Ohkuma M."/>
        </authorList>
    </citation>
    <scope>NUCLEOTIDE SEQUENCE [LARGE SCALE GENOMIC DNA]</scope>
    <source>
        <strain evidence="23">JCM 9152</strain>
    </source>
</reference>
<evidence type="ECO:0000313" key="24">
    <source>
        <dbReference type="Proteomes" id="UP000018895"/>
    </source>
</evidence>
<dbReference type="SUPFAM" id="SSF51445">
    <property type="entry name" value="(Trans)glycosidases"/>
    <property type="match status" value="2"/>
</dbReference>
<comment type="catalytic activity">
    <reaction evidence="1 16">
        <text>Endohydrolysis of (1-&gt;4)-beta-D-xylosidic linkages in xylans.</text>
        <dbReference type="EC" id="3.2.1.8"/>
    </reaction>
</comment>
<evidence type="ECO:0000256" key="9">
    <source>
        <dbReference type="ARBA" id="ARBA00022737"/>
    </source>
</evidence>
<keyword evidence="14 16" id="KW-0624">Polysaccharide degradation</keyword>
<evidence type="ECO:0000256" key="4">
    <source>
        <dbReference type="ARBA" id="ARBA00007495"/>
    </source>
</evidence>
<comment type="subcellular location">
    <subcellularLocation>
        <location evidence="2">Secreted</location>
        <location evidence="2">Cell wall</location>
        <topology evidence="2">Peptidoglycan-anchor</topology>
    </subcellularLocation>
</comment>
<evidence type="ECO:0000256" key="13">
    <source>
        <dbReference type="ARBA" id="ARBA00023295"/>
    </source>
</evidence>
<evidence type="ECO:0000256" key="11">
    <source>
        <dbReference type="ARBA" id="ARBA00023088"/>
    </source>
</evidence>
<evidence type="ECO:0000313" key="23">
    <source>
        <dbReference type="EMBL" id="GAE32916.1"/>
    </source>
</evidence>
<keyword evidence="17" id="KW-0175">Coiled coil</keyword>
<evidence type="ECO:0000256" key="2">
    <source>
        <dbReference type="ARBA" id="ARBA00004168"/>
    </source>
</evidence>
<feature type="chain" id="PRO_5004848693" description="Beta-xylanase" evidence="20">
    <location>
        <begin position="29"/>
        <end position="1585"/>
    </location>
</feature>
<dbReference type="InterPro" id="IPR010502">
    <property type="entry name" value="Carb-bd_dom_fam9"/>
</dbReference>
<feature type="domain" description="GH10" evidence="22">
    <location>
        <begin position="717"/>
        <end position="1060"/>
    </location>
</feature>
<comment type="pathway">
    <text evidence="3">Glycan degradation; xylan degradation.</text>
</comment>
<evidence type="ECO:0000256" key="15">
    <source>
        <dbReference type="PROSITE-ProRule" id="PRU10061"/>
    </source>
</evidence>
<dbReference type="PROSITE" id="PS51760">
    <property type="entry name" value="GH10_2"/>
    <property type="match status" value="2"/>
</dbReference>
<feature type="domain" description="GH10" evidence="22">
    <location>
        <begin position="361"/>
        <end position="711"/>
    </location>
</feature>
<keyword evidence="7 23" id="KW-0858">Xylan degradation</keyword>
<dbReference type="PANTHER" id="PTHR31490:SF90">
    <property type="entry name" value="ENDO-1,4-BETA-XYLANASE A"/>
    <property type="match status" value="1"/>
</dbReference>
<dbReference type="STRING" id="1236971.JCM9152_4511"/>
<dbReference type="SUPFAM" id="SSF49785">
    <property type="entry name" value="Galactose-binding domain-like"/>
    <property type="match status" value="2"/>
</dbReference>
<keyword evidence="8 20" id="KW-0732">Signal</keyword>
<dbReference type="InterPro" id="IPR019931">
    <property type="entry name" value="LPXTG_anchor"/>
</dbReference>
<dbReference type="GO" id="GO:0031176">
    <property type="term" value="F:endo-1,4-beta-xylanase activity"/>
    <property type="evidence" value="ECO:0007669"/>
    <property type="project" value="UniProtKB-EC"/>
</dbReference>
<dbReference type="Gene3D" id="2.60.120.260">
    <property type="entry name" value="Galactose-binding domain-like"/>
    <property type="match status" value="2"/>
</dbReference>
<dbReference type="Pfam" id="PF00746">
    <property type="entry name" value="Gram_pos_anchor"/>
    <property type="match status" value="1"/>
</dbReference>
<proteinExistence type="inferred from homology"/>
<keyword evidence="19" id="KW-1133">Transmembrane helix</keyword>
<keyword evidence="24" id="KW-1185">Reference proteome</keyword>
<dbReference type="CDD" id="cd00005">
    <property type="entry name" value="CBM9_like_1"/>
    <property type="match status" value="1"/>
</dbReference>
<dbReference type="PROSITE" id="PS50847">
    <property type="entry name" value="GRAM_POS_ANCHORING"/>
    <property type="match status" value="1"/>
</dbReference>
<evidence type="ECO:0000256" key="16">
    <source>
        <dbReference type="RuleBase" id="RU361174"/>
    </source>
</evidence>
<evidence type="ECO:0000256" key="12">
    <source>
        <dbReference type="ARBA" id="ARBA00023277"/>
    </source>
</evidence>
<keyword evidence="5" id="KW-0134">Cell wall</keyword>
<dbReference type="Gene3D" id="3.20.20.80">
    <property type="entry name" value="Glycosidases"/>
    <property type="match status" value="2"/>
</dbReference>
<dbReference type="RefSeq" id="WP_052016255.1">
    <property type="nucleotide sequence ID" value="NZ_BAUU01000062.1"/>
</dbReference>
<dbReference type="PROSITE" id="PS00591">
    <property type="entry name" value="GH10_1"/>
    <property type="match status" value="2"/>
</dbReference>
<feature type="transmembrane region" description="Helical" evidence="19">
    <location>
        <begin position="1558"/>
        <end position="1579"/>
    </location>
</feature>
<dbReference type="EC" id="3.2.1.8" evidence="16"/>
<dbReference type="PANTHER" id="PTHR31490">
    <property type="entry name" value="GLYCOSYL HYDROLASE"/>
    <property type="match status" value="1"/>
</dbReference>
<protein>
    <recommendedName>
        <fullName evidence="16">Beta-xylanase</fullName>
        <ecNumber evidence="16">3.2.1.8</ecNumber>
    </recommendedName>
</protein>
<dbReference type="GO" id="GO:0045493">
    <property type="term" value="P:xylan catabolic process"/>
    <property type="evidence" value="ECO:0007669"/>
    <property type="project" value="UniProtKB-UniPathway"/>
</dbReference>
<dbReference type="Proteomes" id="UP000018895">
    <property type="component" value="Unassembled WGS sequence"/>
</dbReference>
<keyword evidence="10 16" id="KW-0378">Hydrolase</keyword>
<dbReference type="Pfam" id="PF02018">
    <property type="entry name" value="CBM_4_9"/>
    <property type="match status" value="2"/>
</dbReference>
<keyword evidence="9" id="KW-0677">Repeat</keyword>
<evidence type="ECO:0000256" key="5">
    <source>
        <dbReference type="ARBA" id="ARBA00022512"/>
    </source>
</evidence>
<dbReference type="EMBL" id="BAUU01000062">
    <property type="protein sequence ID" value="GAE32916.1"/>
    <property type="molecule type" value="Genomic_DNA"/>
</dbReference>
<dbReference type="UniPathway" id="UPA00114"/>
<feature type="region of interest" description="Disordered" evidence="18">
    <location>
        <begin position="1517"/>
        <end position="1551"/>
    </location>
</feature>
<evidence type="ECO:0000256" key="17">
    <source>
        <dbReference type="SAM" id="Coils"/>
    </source>
</evidence>
<dbReference type="SMART" id="SM00633">
    <property type="entry name" value="Glyco_10"/>
    <property type="match status" value="2"/>
</dbReference>
<evidence type="ECO:0000256" key="18">
    <source>
        <dbReference type="SAM" id="MobiDB-lite"/>
    </source>
</evidence>
<accession>W4QLG4</accession>
<feature type="active site" description="Nucleophile" evidence="15">
    <location>
        <position position="970"/>
    </location>
</feature>
<dbReference type="Pfam" id="PF06452">
    <property type="entry name" value="CBM9_1"/>
    <property type="match status" value="2"/>
</dbReference>
<feature type="domain" description="Gram-positive cocci surface proteins LPxTG" evidence="21">
    <location>
        <begin position="1550"/>
        <end position="1585"/>
    </location>
</feature>
<dbReference type="PRINTS" id="PR00134">
    <property type="entry name" value="GLHYDRLASE10"/>
</dbReference>
<feature type="active site" description="Nucleophile" evidence="15">
    <location>
        <position position="620"/>
    </location>
</feature>
<evidence type="ECO:0000256" key="7">
    <source>
        <dbReference type="ARBA" id="ARBA00022651"/>
    </source>
</evidence>
<evidence type="ECO:0000259" key="21">
    <source>
        <dbReference type="PROSITE" id="PS50847"/>
    </source>
</evidence>
<evidence type="ECO:0000256" key="10">
    <source>
        <dbReference type="ARBA" id="ARBA00022801"/>
    </source>
</evidence>
<sequence length="1585" mass="179301">MSRKMKKNALVFLIALLVMPTGWLSAFAEEATGTESETETVYYETFENGIGLATQAGGAQLEAVSDVVFDENDDGYALHVTGRTNNWDGVDFTFADVGMEDGQTYTIKVTGYVDESVSVPEGGQALLQNINSYDGLYLNANYVAGEQFTLEGQYTVDAENDSALRIQSNDAGQTVPFYIGNILITTEGSSESEGPEIPEGEGIAVYTDFEDGSLQGWEPREGVEELSVNAGTGKDSEYSLLIENRQGTFYSAKLDFLENMYEGYTYDISVWVKLAPGEEPTELQVSRAETDADGTNYWPPVVTPKMVTDEEWVLLEGTYTLSSGVNDLFFYVEEPYDPDQSSGVSFYLDDFKAEAQIQGEIEDIPELKEVFADYFDIGAAIERDQMFGRHGEMLQKHYNMLVAENVMKPEAIQPNEGEFSWSRADAMLDFAEENGMKTRFHTLVWHNQSPSWMFNDADGNPMVVGGEVADPDNLEENKQLLLDRIEDHIVAVVDRYHDRIDSWDVVNEVIVAHESDGYRRSEYYLITGSDFIRHAFEITARELEKHNASGKLYYNDYSTHSPQKRDLIYDMILDLNLVEDGLIDGVGHQTHISIGYPPLSEITDSIEKFAELGLDNEITELDVSIYTNDNQNYNGFDNIPAEIFETQAERYKELFNEFRRLKDHISSVVFWGIGDDHTWLHDFPVSGRTNAPFVFDHNLQAKPAYWAIIEEPQEEEEEVIPSLYQFYEEHFQIGAAIELYQMEGPHGEMLDYHYNSIVAENIMKPAYIQPSEGEFNFSQLDQMMQYAQDHDLSLRYHTLLWHSQSPDWFHEDENGDPLEATEENKQLVLDRVETHIDTVVRYILDNYPGVIDSWDVVNEVVDPNGPEGMRQSEWYRLTGTDFIATAFHTAKSVLDEYGDDSKLYINDYNTHEPAKRDALYNLVMELTEAGVPIDGVGHQTHVNIRNPHINLITDSIELFANEGFDIQITELDVSIYTDDTTVYETFDDIPEEIFVLQAERYKQLFDEFVRMSDSISNVTFWGIGDDHTWLTDRPIPRQNAPFVFDHNLQPKLAFWALVDPSRLPELKQEANSTYGTPEIDGEKDLLWETTVPVTIGAGEALSASFKTTWDENHLYLWAEVSDEYVHEDDALEVFVVDGEELSHSTFARGSHSIDEVSISEVDGGYVVEAMIPLSNELTEGDQLDFDLRVLDGETYSFLSWNDLTHEQETSGRFGALSLLPEVNVSEAIYGTPEINAELDDIWENANEISTDVWVEGSEGSTAVVRTLWDEEYLYVYADVTDSYLSKESANVWEQDSIEIFVDQNNAKTEYYQADDGQFRVNYENEQSYGGYANANTFETATRLTEDGYVVEAAISLTDIDPSEGTIIGFDIQVNNDENGDGSRDSVAIWNDPTGQSYQNTSRFGVLRFSNFDEEDPGEEEPTLPTDPDLEDLERFINELIDYINDLERRLAGLEDVTKEQLDELKKELELLERLMEDLLALDEELRDQLASFEQAIADLRNMIESLEAQLEEIDDGTEDPVADENEHKEGQPGSGSDDTTGESKSGGQGLPDTATNNYTILFIGLLALLAGIVFMAIVAKKRRTA</sequence>
<gene>
    <name evidence="23" type="ORF">JCM9152_4511</name>
</gene>
<evidence type="ECO:0000256" key="8">
    <source>
        <dbReference type="ARBA" id="ARBA00022729"/>
    </source>
</evidence>
<dbReference type="InterPro" id="IPR003305">
    <property type="entry name" value="CenC_carb-bd"/>
</dbReference>
<feature type="compositionally biased region" description="Polar residues" evidence="18">
    <location>
        <begin position="1534"/>
        <end position="1543"/>
    </location>
</feature>
<keyword evidence="11" id="KW-0572">Peptidoglycan-anchor</keyword>
<evidence type="ECO:0000256" key="1">
    <source>
        <dbReference type="ARBA" id="ARBA00000681"/>
    </source>
</evidence>
<evidence type="ECO:0000256" key="3">
    <source>
        <dbReference type="ARBA" id="ARBA00004851"/>
    </source>
</evidence>
<keyword evidence="19" id="KW-0812">Transmembrane</keyword>